<name>A0A9X9QEM0_BLUGR</name>
<protein>
    <submittedName>
        <fullName evidence="1">BgtAc-30165</fullName>
    </submittedName>
</protein>
<keyword evidence="2" id="KW-1185">Reference proteome</keyword>
<accession>A0A9X9QEM0</accession>
<evidence type="ECO:0000313" key="2">
    <source>
        <dbReference type="Proteomes" id="UP000324639"/>
    </source>
</evidence>
<gene>
    <name evidence="1" type="ORF">BGT96224V316_LOCUS6025</name>
</gene>
<dbReference type="Proteomes" id="UP000324639">
    <property type="component" value="Chromosome Bgt_-08"/>
</dbReference>
<dbReference type="EMBL" id="LR026991">
    <property type="protein sequence ID" value="VDB91042.1"/>
    <property type="molecule type" value="Genomic_DNA"/>
</dbReference>
<reference evidence="1 2" key="1">
    <citation type="submission" date="2018-08" db="EMBL/GenBank/DDBJ databases">
        <authorList>
            <person name="Muller C M."/>
        </authorList>
    </citation>
    <scope>NUCLEOTIDE SEQUENCE [LARGE SCALE GENOMIC DNA]</scope>
</reference>
<evidence type="ECO:0000313" key="1">
    <source>
        <dbReference type="EMBL" id="VDB91042.1"/>
    </source>
</evidence>
<dbReference type="AlphaFoldDB" id="A0A9X9QEM0"/>
<sequence length="117" mass="13089">MDRDERKGQELREPLVLCKGRPIRTDNMPNNAYTSATWHGYCHMGETALPPVPFATSTAEVIHFSKLCLALSCNKAAQNSLDSKLSMANVLENRKKLTIFPLNTFRVNNTTTHILDG</sequence>
<proteinExistence type="predicted"/>
<organism evidence="1 2">
    <name type="scientific">Blumeria graminis f. sp. tritici</name>
    <dbReference type="NCBI Taxonomy" id="62690"/>
    <lineage>
        <taxon>Eukaryota</taxon>
        <taxon>Fungi</taxon>
        <taxon>Dikarya</taxon>
        <taxon>Ascomycota</taxon>
        <taxon>Pezizomycotina</taxon>
        <taxon>Leotiomycetes</taxon>
        <taxon>Erysiphales</taxon>
        <taxon>Erysiphaceae</taxon>
        <taxon>Blumeria</taxon>
    </lineage>
</organism>